<feature type="compositionally biased region" description="Low complexity" evidence="1">
    <location>
        <begin position="91"/>
        <end position="107"/>
    </location>
</feature>
<reference evidence="2" key="1">
    <citation type="submission" date="2019-10" db="EMBL/GenBank/DDBJ databases">
        <title>Conservation and host-specific expression of non-tandemly repeated heterogenous ribosome RNA gene in arbuscular mycorrhizal fungi.</title>
        <authorList>
            <person name="Maeda T."/>
            <person name="Kobayashi Y."/>
            <person name="Nakagawa T."/>
            <person name="Ezawa T."/>
            <person name="Yamaguchi K."/>
            <person name="Bino T."/>
            <person name="Nishimoto Y."/>
            <person name="Shigenobu S."/>
            <person name="Kawaguchi M."/>
        </authorList>
    </citation>
    <scope>NUCLEOTIDE SEQUENCE</scope>
    <source>
        <strain evidence="2">HR1</strain>
    </source>
</reference>
<name>A0A8H3L7X4_9GLOM</name>
<dbReference type="InterPro" id="IPR004242">
    <property type="entry name" value="Transposase_21"/>
</dbReference>
<feature type="compositionally biased region" description="Polar residues" evidence="1">
    <location>
        <begin position="152"/>
        <end position="169"/>
    </location>
</feature>
<gene>
    <name evidence="2" type="ORF">RCL2_000778000</name>
</gene>
<comment type="caution">
    <text evidence="2">The sequence shown here is derived from an EMBL/GenBank/DDBJ whole genome shotgun (WGS) entry which is preliminary data.</text>
</comment>
<proteinExistence type="predicted"/>
<evidence type="ECO:0000313" key="2">
    <source>
        <dbReference type="EMBL" id="GES80507.1"/>
    </source>
</evidence>
<feature type="region of interest" description="Disordered" evidence="1">
    <location>
        <begin position="80"/>
        <end position="182"/>
    </location>
</feature>
<dbReference type="Proteomes" id="UP000615446">
    <property type="component" value="Unassembled WGS sequence"/>
</dbReference>
<dbReference type="AlphaFoldDB" id="A0A8H3L7X4"/>
<protein>
    <submittedName>
        <fullName evidence="2">Transposase domain-containing protein</fullName>
    </submittedName>
</protein>
<dbReference type="OrthoDB" id="2389915at2759"/>
<evidence type="ECO:0000256" key="1">
    <source>
        <dbReference type="SAM" id="MobiDB-lite"/>
    </source>
</evidence>
<feature type="compositionally biased region" description="Low complexity" evidence="1">
    <location>
        <begin position="123"/>
        <end position="142"/>
    </location>
</feature>
<dbReference type="Pfam" id="PF02992">
    <property type="entry name" value="Transposase_21"/>
    <property type="match status" value="1"/>
</dbReference>
<organism evidence="2 3">
    <name type="scientific">Rhizophagus clarus</name>
    <dbReference type="NCBI Taxonomy" id="94130"/>
    <lineage>
        <taxon>Eukaryota</taxon>
        <taxon>Fungi</taxon>
        <taxon>Fungi incertae sedis</taxon>
        <taxon>Mucoromycota</taxon>
        <taxon>Glomeromycotina</taxon>
        <taxon>Glomeromycetes</taxon>
        <taxon>Glomerales</taxon>
        <taxon>Glomeraceae</taxon>
        <taxon>Rhizophagus</taxon>
    </lineage>
</organism>
<accession>A0A8H3L7X4</accession>
<dbReference type="EMBL" id="BLAL01000050">
    <property type="protein sequence ID" value="GES80507.1"/>
    <property type="molecule type" value="Genomic_DNA"/>
</dbReference>
<evidence type="ECO:0000313" key="3">
    <source>
        <dbReference type="Proteomes" id="UP000615446"/>
    </source>
</evidence>
<sequence length="649" mass="76570">MQYFCSCHICKINPGGGKWLSTKKTFKKHQEKEKAFIEKINESETESSSELISSYIVTRKRKFDDELDELDINLVNSLSDNESLDNKDFNGDNGNPNQDYNNYNEIYNIDDDNQSFNEDYNDDNPNQNYNNYNENYNGDNDNQSLDEDYNDNDPSQDYNGEDNPSLNNDENNKVEDIETESDISDENDELTEMDNKFKDIKDINDERLIIQYKDKERAEELQYRNIYSQTKGENGENEKIYTDIFNGMLYQDLLQRDYFKDKKDIALSGLCDGYQIFKQKTDDCWIVLLINNNLPSHIYVKKENLLVTMIIPGLHSPKDFNSFLYPLVKELQELEEGIPYINGRTNEQFILRAHLLTWTGDIPALKGICHLLNHHIYYSSSDIVYNIQNHDDTVNMAKLIDNKTIKIQKNNMIKETGSPQMYAHWTAVKLCLEPVISEDQVNDVQQLLIKFLDYYEREYYQYDNQCLAACWINFHYLLHVANCIKLNPYSNLSNTFTLLQQFYLLPFFSISKSIFKEKLLKQWNSKQDINNYGMKYGRLRMSDGQCTIDKVSHRPNAPPQLIIVDIYEIVDYFFVHNYNDKIHMLAYVQLTSKVMEDEYECKYFTQFKSKEFIDVRCIDHYVGFAKIDSKYFIIDKENAFDDANWKNLE</sequence>